<dbReference type="RefSeq" id="WP_121900024.1">
    <property type="nucleotide sequence ID" value="NZ_REFW01000001.1"/>
</dbReference>
<dbReference type="AlphaFoldDB" id="A0A3M0GAY6"/>
<organism evidence="2 3">
    <name type="scientific">Tessaracoccus antarcticus</name>
    <dbReference type="NCBI Taxonomy" id="2479848"/>
    <lineage>
        <taxon>Bacteria</taxon>
        <taxon>Bacillati</taxon>
        <taxon>Actinomycetota</taxon>
        <taxon>Actinomycetes</taxon>
        <taxon>Propionibacteriales</taxon>
        <taxon>Propionibacteriaceae</taxon>
        <taxon>Tessaracoccus</taxon>
    </lineage>
</organism>
<evidence type="ECO:0000256" key="1">
    <source>
        <dbReference type="SAM" id="Phobius"/>
    </source>
</evidence>
<dbReference type="OrthoDB" id="5184455at2"/>
<dbReference type="InterPro" id="IPR049500">
    <property type="entry name" value="Peptidase_M50B-like"/>
</dbReference>
<reference evidence="2 3" key="1">
    <citation type="submission" date="2018-10" db="EMBL/GenBank/DDBJ databases">
        <title>Tessaracoccus antarcticuss sp. nov., isolated from sediment.</title>
        <authorList>
            <person name="Zhou L.Y."/>
            <person name="Du Z.J."/>
        </authorList>
    </citation>
    <scope>NUCLEOTIDE SEQUENCE [LARGE SCALE GENOMIC DNA]</scope>
    <source>
        <strain evidence="2 3">JDX10</strain>
    </source>
</reference>
<proteinExistence type="predicted"/>
<keyword evidence="1" id="KW-1133">Transmembrane helix</keyword>
<feature type="transmembrane region" description="Helical" evidence="1">
    <location>
        <begin position="161"/>
        <end position="181"/>
    </location>
</feature>
<evidence type="ECO:0000313" key="2">
    <source>
        <dbReference type="EMBL" id="RMB61477.1"/>
    </source>
</evidence>
<sequence length="238" mass="24444">MSILQDLWLRAWATTAVPDASALLVIALVALACVILAWPAVRMAVTVCHEAGHAVAATLSGRSLKGIRLHSDTSGVTLTRGKPTGAGMVFTLLAGYPAASLVGMVAAAVAGTGHAVAMLWLLVGLLALMLLKIRNAYGALVVVAIGAILALATWYAPAHVLVWLAYGLAWLLLIAGPRPVLELALSRGRATAGSDAAQLAGLTRLPRMLWIALWLSGTVGALVLGTVLMLPGIMPGVG</sequence>
<keyword evidence="1" id="KW-0472">Membrane</keyword>
<dbReference type="Proteomes" id="UP000275256">
    <property type="component" value="Unassembled WGS sequence"/>
</dbReference>
<feature type="transmembrane region" description="Helical" evidence="1">
    <location>
        <begin position="115"/>
        <end position="131"/>
    </location>
</feature>
<comment type="caution">
    <text evidence="2">The sequence shown here is derived from an EMBL/GenBank/DDBJ whole genome shotgun (WGS) entry which is preliminary data.</text>
</comment>
<evidence type="ECO:0000313" key="3">
    <source>
        <dbReference type="Proteomes" id="UP000275256"/>
    </source>
</evidence>
<dbReference type="EMBL" id="REFW01000001">
    <property type="protein sequence ID" value="RMB61477.1"/>
    <property type="molecule type" value="Genomic_DNA"/>
</dbReference>
<keyword evidence="1" id="KW-0812">Transmembrane</keyword>
<feature type="transmembrane region" description="Helical" evidence="1">
    <location>
        <begin position="209"/>
        <end position="234"/>
    </location>
</feature>
<keyword evidence="3" id="KW-1185">Reference proteome</keyword>
<accession>A0A3M0GAY6</accession>
<protein>
    <submittedName>
        <fullName evidence="2">M50 family peptidase</fullName>
    </submittedName>
</protein>
<gene>
    <name evidence="2" type="ORF">EAX62_02185</name>
</gene>
<feature type="transmembrane region" description="Helical" evidence="1">
    <location>
        <begin position="89"/>
        <end position="109"/>
    </location>
</feature>
<feature type="transmembrane region" description="Helical" evidence="1">
    <location>
        <begin position="20"/>
        <end position="41"/>
    </location>
</feature>
<name>A0A3M0GAY6_9ACTN</name>
<dbReference type="Pfam" id="PF13398">
    <property type="entry name" value="Peptidase_M50B"/>
    <property type="match status" value="1"/>
</dbReference>
<feature type="transmembrane region" description="Helical" evidence="1">
    <location>
        <begin position="136"/>
        <end position="155"/>
    </location>
</feature>